<dbReference type="PANTHER" id="PTHR47501">
    <property type="entry name" value="TRANSPOSASE-RELATED"/>
    <property type="match status" value="1"/>
</dbReference>
<dbReference type="AlphaFoldDB" id="A0A164L701"/>
<evidence type="ECO:0000313" key="2">
    <source>
        <dbReference type="Proteomes" id="UP000076858"/>
    </source>
</evidence>
<comment type="caution">
    <text evidence="1">The sequence shown here is derived from an EMBL/GenBank/DDBJ whole genome shotgun (WGS) entry which is preliminary data.</text>
</comment>
<dbReference type="PANTHER" id="PTHR47501:SF5">
    <property type="entry name" value="HAT C-TERMINAL DIMERISATION DOMAIN-CONTAINING PROTEIN"/>
    <property type="match status" value="1"/>
</dbReference>
<name>A0A164L701_9CRUS</name>
<protein>
    <recommendedName>
        <fullName evidence="3">HAT C-terminal dimerisation domain-containing protein</fullName>
    </recommendedName>
</protein>
<feature type="non-terminal residue" evidence="1">
    <location>
        <position position="282"/>
    </location>
</feature>
<dbReference type="InterPro" id="IPR012337">
    <property type="entry name" value="RNaseH-like_sf"/>
</dbReference>
<organism evidence="1 2">
    <name type="scientific">Daphnia magna</name>
    <dbReference type="NCBI Taxonomy" id="35525"/>
    <lineage>
        <taxon>Eukaryota</taxon>
        <taxon>Metazoa</taxon>
        <taxon>Ecdysozoa</taxon>
        <taxon>Arthropoda</taxon>
        <taxon>Crustacea</taxon>
        <taxon>Branchiopoda</taxon>
        <taxon>Diplostraca</taxon>
        <taxon>Cladocera</taxon>
        <taxon>Anomopoda</taxon>
        <taxon>Daphniidae</taxon>
        <taxon>Daphnia</taxon>
    </lineage>
</organism>
<sequence>RWNSYFDALVKVESFLTKNRDNLAIAFDHFKLKKLTVLEEEFLREYIKIMKPLTEALDVFQNEEKMSAGCVLPVLTILKEKIAEFKEDRNIIHCTPLVNCLSDGIEKRFQSFFLNSDLRLASISDPRFKLSWLTKEQKPEYVKLLEKEVKRCVSNLANESIEGEDTATASLSETASQPRKNSRFLNGLKWKASAELGEVDRYVNDGYGILEDLNRYQTIKQIFIQYNSAMPSSAACERLFSVASLIFVPKRTNLSDANFDRLVFLKQNGTCSRNWKTSPSKT</sequence>
<dbReference type="Proteomes" id="UP000076858">
    <property type="component" value="Unassembled WGS sequence"/>
</dbReference>
<gene>
    <name evidence="1" type="ORF">APZ42_033329</name>
</gene>
<dbReference type="STRING" id="35525.A0A164L701"/>
<feature type="non-terminal residue" evidence="1">
    <location>
        <position position="1"/>
    </location>
</feature>
<proteinExistence type="predicted"/>
<dbReference type="EMBL" id="LRGB01003168">
    <property type="protein sequence ID" value="KZS03847.1"/>
    <property type="molecule type" value="Genomic_DNA"/>
</dbReference>
<evidence type="ECO:0008006" key="3">
    <source>
        <dbReference type="Google" id="ProtNLM"/>
    </source>
</evidence>
<keyword evidence="2" id="KW-1185">Reference proteome</keyword>
<accession>A0A164L701</accession>
<evidence type="ECO:0000313" key="1">
    <source>
        <dbReference type="EMBL" id="KZS03847.1"/>
    </source>
</evidence>
<reference evidence="1 2" key="1">
    <citation type="submission" date="2016-03" db="EMBL/GenBank/DDBJ databases">
        <title>EvidentialGene: Evidence-directed Construction of Genes on Genomes.</title>
        <authorList>
            <person name="Gilbert D.G."/>
            <person name="Choi J.-H."/>
            <person name="Mockaitis K."/>
            <person name="Colbourne J."/>
            <person name="Pfrender M."/>
        </authorList>
    </citation>
    <scope>NUCLEOTIDE SEQUENCE [LARGE SCALE GENOMIC DNA]</scope>
    <source>
        <strain evidence="1 2">Xinb3</strain>
        <tissue evidence="1">Complete organism</tissue>
    </source>
</reference>
<dbReference type="OrthoDB" id="6382074at2759"/>
<dbReference type="SUPFAM" id="SSF53098">
    <property type="entry name" value="Ribonuclease H-like"/>
    <property type="match status" value="1"/>
</dbReference>